<dbReference type="GeneID" id="64629432"/>
<dbReference type="EMBL" id="JABBWG010000012">
    <property type="protein sequence ID" value="KAG1818032.1"/>
    <property type="molecule type" value="Genomic_DNA"/>
</dbReference>
<name>A0A9P7EDE8_9AGAM</name>
<dbReference type="Proteomes" id="UP000807769">
    <property type="component" value="Unassembled WGS sequence"/>
</dbReference>
<reference evidence="1" key="1">
    <citation type="journal article" date="2020" name="New Phytol.">
        <title>Comparative genomics reveals dynamic genome evolution in host specialist ectomycorrhizal fungi.</title>
        <authorList>
            <person name="Lofgren L.A."/>
            <person name="Nguyen N.H."/>
            <person name="Vilgalys R."/>
            <person name="Ruytinx J."/>
            <person name="Liao H.L."/>
            <person name="Branco S."/>
            <person name="Kuo A."/>
            <person name="LaButti K."/>
            <person name="Lipzen A."/>
            <person name="Andreopoulos W."/>
            <person name="Pangilinan J."/>
            <person name="Riley R."/>
            <person name="Hundley H."/>
            <person name="Na H."/>
            <person name="Barry K."/>
            <person name="Grigoriev I.V."/>
            <person name="Stajich J.E."/>
            <person name="Kennedy P.G."/>
        </authorList>
    </citation>
    <scope>NUCLEOTIDE SEQUENCE</scope>
    <source>
        <strain evidence="1">MN1</strain>
    </source>
</reference>
<organism evidence="1 2">
    <name type="scientific">Suillus subaureus</name>
    <dbReference type="NCBI Taxonomy" id="48587"/>
    <lineage>
        <taxon>Eukaryota</taxon>
        <taxon>Fungi</taxon>
        <taxon>Dikarya</taxon>
        <taxon>Basidiomycota</taxon>
        <taxon>Agaricomycotina</taxon>
        <taxon>Agaricomycetes</taxon>
        <taxon>Agaricomycetidae</taxon>
        <taxon>Boletales</taxon>
        <taxon>Suillineae</taxon>
        <taxon>Suillaceae</taxon>
        <taxon>Suillus</taxon>
    </lineage>
</organism>
<protein>
    <submittedName>
        <fullName evidence="1">Uncharacterized protein</fullName>
    </submittedName>
</protein>
<feature type="non-terminal residue" evidence="1">
    <location>
        <position position="1"/>
    </location>
</feature>
<keyword evidence="2" id="KW-1185">Reference proteome</keyword>
<proteinExistence type="predicted"/>
<accession>A0A9P7EDE8</accession>
<evidence type="ECO:0000313" key="2">
    <source>
        <dbReference type="Proteomes" id="UP000807769"/>
    </source>
</evidence>
<sequence length="87" mass="10161">RFKYSRLYIYLALQRCHLCFDIFPLILAYIALDRTGSPDSRTHLRFLVIIHLHLCTHCKTQVIDHILHIGFPSIEPANKIGLDVDFL</sequence>
<gene>
    <name evidence="1" type="ORF">BJ212DRAFT_1348415</name>
</gene>
<evidence type="ECO:0000313" key="1">
    <source>
        <dbReference type="EMBL" id="KAG1818032.1"/>
    </source>
</evidence>
<dbReference type="AlphaFoldDB" id="A0A9P7EDE8"/>
<dbReference type="RefSeq" id="XP_041194092.1">
    <property type="nucleotide sequence ID" value="XM_041335415.1"/>
</dbReference>
<comment type="caution">
    <text evidence="1">The sequence shown here is derived from an EMBL/GenBank/DDBJ whole genome shotgun (WGS) entry which is preliminary data.</text>
</comment>